<dbReference type="PRINTS" id="PR00412">
    <property type="entry name" value="EPOXHYDRLASE"/>
</dbReference>
<dbReference type="Proteomes" id="UP000264006">
    <property type="component" value="Chromosome"/>
</dbReference>
<name>A0A346Y1Z2_9ACTN</name>
<dbReference type="GO" id="GO:0016787">
    <property type="term" value="F:hydrolase activity"/>
    <property type="evidence" value="ECO:0007669"/>
    <property type="project" value="UniProtKB-KW"/>
</dbReference>
<dbReference type="NCBIfam" id="NF002938">
    <property type="entry name" value="PRK03592.1"/>
    <property type="match status" value="1"/>
</dbReference>
<dbReference type="PANTHER" id="PTHR43329">
    <property type="entry name" value="EPOXIDE HYDROLASE"/>
    <property type="match status" value="1"/>
</dbReference>
<reference evidence="3 4" key="1">
    <citation type="submission" date="2018-09" db="EMBL/GenBank/DDBJ databases">
        <title>Complete genome sequence of Euzebya sp. DY32-46 isolated from seawater of Pacific Ocean.</title>
        <authorList>
            <person name="Xu L."/>
            <person name="Wu Y.-H."/>
            <person name="Xu X.-W."/>
        </authorList>
    </citation>
    <scope>NUCLEOTIDE SEQUENCE [LARGE SCALE GENOMIC DNA]</scope>
    <source>
        <strain evidence="3 4">DY32-46</strain>
    </source>
</reference>
<dbReference type="AlphaFoldDB" id="A0A346Y1Z2"/>
<evidence type="ECO:0000256" key="1">
    <source>
        <dbReference type="ARBA" id="ARBA00022801"/>
    </source>
</evidence>
<sequence length="294" mass="32934">MPITADMPYAKRTVDVEGVAMATVDEGEGAAVVFLHGNPTSSYLWRNVMPHVADLGRIVAPDLVGMGDSDPLPDPGPDRYTFVEHRRYLDGLLDALDLGDRITLVIHDWGSALGFDWARRHPERVEGICYTEAICGPVSFDDWPEAAQRVFGGMRSEAGEEMVLDKNVFVERILPSSIMRDLSEEEMAVYRAPFAEPGESRRPTLTWPRQIPFDGEPADTAEIIDAYASWLPTTDDLPKLYLHAEPGFLCQVYADRCRTWPNQTEVTISGIHFVQEDSPDEIGAALREWMLARR</sequence>
<evidence type="ECO:0000313" key="3">
    <source>
        <dbReference type="EMBL" id="AXV08489.1"/>
    </source>
</evidence>
<evidence type="ECO:0000259" key="2">
    <source>
        <dbReference type="Pfam" id="PF00561"/>
    </source>
</evidence>
<dbReference type="InterPro" id="IPR000639">
    <property type="entry name" value="Epox_hydrolase-like"/>
</dbReference>
<organism evidence="3 4">
    <name type="scientific">Euzebya pacifica</name>
    <dbReference type="NCBI Taxonomy" id="1608957"/>
    <lineage>
        <taxon>Bacteria</taxon>
        <taxon>Bacillati</taxon>
        <taxon>Actinomycetota</taxon>
        <taxon>Nitriliruptoria</taxon>
        <taxon>Euzebyales</taxon>
    </lineage>
</organism>
<protein>
    <submittedName>
        <fullName evidence="3">1,3,4,6-tetrachloro-1,4-cyclohexadiene hydrolase</fullName>
    </submittedName>
</protein>
<keyword evidence="1 3" id="KW-0378">Hydrolase</keyword>
<gene>
    <name evidence="3" type="ORF">DVS28_a3817</name>
</gene>
<evidence type="ECO:0000313" key="4">
    <source>
        <dbReference type="Proteomes" id="UP000264006"/>
    </source>
</evidence>
<dbReference type="KEGG" id="euz:DVS28_a3817"/>
<dbReference type="Gene3D" id="3.40.50.1820">
    <property type="entry name" value="alpha/beta hydrolase"/>
    <property type="match status" value="1"/>
</dbReference>
<dbReference type="EMBL" id="CP031165">
    <property type="protein sequence ID" value="AXV08489.1"/>
    <property type="molecule type" value="Genomic_DNA"/>
</dbReference>
<keyword evidence="4" id="KW-1185">Reference proteome</keyword>
<dbReference type="Pfam" id="PF00561">
    <property type="entry name" value="Abhydrolase_1"/>
    <property type="match status" value="1"/>
</dbReference>
<dbReference type="InterPro" id="IPR000073">
    <property type="entry name" value="AB_hydrolase_1"/>
</dbReference>
<dbReference type="SUPFAM" id="SSF53474">
    <property type="entry name" value="alpha/beta-Hydrolases"/>
    <property type="match status" value="1"/>
</dbReference>
<accession>A0A346Y1Z2</accession>
<dbReference type="InterPro" id="IPR029058">
    <property type="entry name" value="AB_hydrolase_fold"/>
</dbReference>
<feature type="domain" description="AB hydrolase-1" evidence="2">
    <location>
        <begin position="31"/>
        <end position="278"/>
    </location>
</feature>
<dbReference type="OrthoDB" id="812569at2"/>
<dbReference type="RefSeq" id="WP_114592827.1">
    <property type="nucleotide sequence ID" value="NZ_CP031165.1"/>
</dbReference>
<proteinExistence type="predicted"/>